<dbReference type="PRINTS" id="PR00032">
    <property type="entry name" value="HTHARAC"/>
</dbReference>
<keyword evidence="6" id="KW-1185">Reference proteome</keyword>
<gene>
    <name evidence="5" type="ORF">HNQ92_000884</name>
</gene>
<dbReference type="InterPro" id="IPR020449">
    <property type="entry name" value="Tscrpt_reg_AraC-type_HTH"/>
</dbReference>
<dbReference type="PROSITE" id="PS01124">
    <property type="entry name" value="HTH_ARAC_FAMILY_2"/>
    <property type="match status" value="1"/>
</dbReference>
<dbReference type="Proteomes" id="UP000557307">
    <property type="component" value="Unassembled WGS sequence"/>
</dbReference>
<keyword evidence="2 5" id="KW-0238">DNA-binding</keyword>
<feature type="domain" description="HTH araC/xylS-type" evidence="4">
    <location>
        <begin position="202"/>
        <end position="300"/>
    </location>
</feature>
<evidence type="ECO:0000259" key="4">
    <source>
        <dbReference type="PROSITE" id="PS01124"/>
    </source>
</evidence>
<dbReference type="Gene3D" id="2.60.120.10">
    <property type="entry name" value="Jelly Rolls"/>
    <property type="match status" value="1"/>
</dbReference>
<dbReference type="InterPro" id="IPR037923">
    <property type="entry name" value="HTH-like"/>
</dbReference>
<dbReference type="SUPFAM" id="SSF51215">
    <property type="entry name" value="Regulatory protein AraC"/>
    <property type="match status" value="1"/>
</dbReference>
<dbReference type="AlphaFoldDB" id="A0A840TNH3"/>
<keyword evidence="1" id="KW-0805">Transcription regulation</keyword>
<dbReference type="PANTHER" id="PTHR43280:SF32">
    <property type="entry name" value="TRANSCRIPTIONAL REGULATORY PROTEIN"/>
    <property type="match status" value="1"/>
</dbReference>
<dbReference type="Pfam" id="PF12833">
    <property type="entry name" value="HTH_18"/>
    <property type="match status" value="1"/>
</dbReference>
<evidence type="ECO:0000256" key="3">
    <source>
        <dbReference type="ARBA" id="ARBA00023163"/>
    </source>
</evidence>
<comment type="caution">
    <text evidence="5">The sequence shown here is derived from an EMBL/GenBank/DDBJ whole genome shotgun (WGS) entry which is preliminary data.</text>
</comment>
<dbReference type="SMART" id="SM00342">
    <property type="entry name" value="HTH_ARAC"/>
    <property type="match status" value="1"/>
</dbReference>
<keyword evidence="3" id="KW-0804">Transcription</keyword>
<accession>A0A840TNH3</accession>
<dbReference type="GO" id="GO:0003700">
    <property type="term" value="F:DNA-binding transcription factor activity"/>
    <property type="evidence" value="ECO:0007669"/>
    <property type="project" value="InterPro"/>
</dbReference>
<dbReference type="InterPro" id="IPR003313">
    <property type="entry name" value="AraC-bd"/>
</dbReference>
<dbReference type="RefSeq" id="WP_184171438.1">
    <property type="nucleotide sequence ID" value="NZ_JACHGF010000001.1"/>
</dbReference>
<dbReference type="PANTHER" id="PTHR43280">
    <property type="entry name" value="ARAC-FAMILY TRANSCRIPTIONAL REGULATOR"/>
    <property type="match status" value="1"/>
</dbReference>
<dbReference type="SUPFAM" id="SSF46689">
    <property type="entry name" value="Homeodomain-like"/>
    <property type="match status" value="1"/>
</dbReference>
<dbReference type="Pfam" id="PF02311">
    <property type="entry name" value="AraC_binding"/>
    <property type="match status" value="1"/>
</dbReference>
<dbReference type="GO" id="GO:0043565">
    <property type="term" value="F:sequence-specific DNA binding"/>
    <property type="evidence" value="ECO:0007669"/>
    <property type="project" value="InterPro"/>
</dbReference>
<protein>
    <submittedName>
        <fullName evidence="5">AraC-like DNA-binding protein</fullName>
    </submittedName>
</protein>
<evidence type="ECO:0000313" key="6">
    <source>
        <dbReference type="Proteomes" id="UP000557307"/>
    </source>
</evidence>
<evidence type="ECO:0000256" key="2">
    <source>
        <dbReference type="ARBA" id="ARBA00023125"/>
    </source>
</evidence>
<dbReference type="EMBL" id="JACHGF010000001">
    <property type="protein sequence ID" value="MBB5282763.1"/>
    <property type="molecule type" value="Genomic_DNA"/>
</dbReference>
<name>A0A840TNH3_9BACT</name>
<reference evidence="5 6" key="1">
    <citation type="submission" date="2020-08" db="EMBL/GenBank/DDBJ databases">
        <title>Genomic Encyclopedia of Type Strains, Phase IV (KMG-IV): sequencing the most valuable type-strain genomes for metagenomic binning, comparative biology and taxonomic classification.</title>
        <authorList>
            <person name="Goeker M."/>
        </authorList>
    </citation>
    <scope>NUCLEOTIDE SEQUENCE [LARGE SCALE GENOMIC DNA]</scope>
    <source>
        <strain evidence="5 6">DSM 105074</strain>
    </source>
</reference>
<organism evidence="5 6">
    <name type="scientific">Rhabdobacter roseus</name>
    <dbReference type="NCBI Taxonomy" id="1655419"/>
    <lineage>
        <taxon>Bacteria</taxon>
        <taxon>Pseudomonadati</taxon>
        <taxon>Bacteroidota</taxon>
        <taxon>Cytophagia</taxon>
        <taxon>Cytophagales</taxon>
        <taxon>Cytophagaceae</taxon>
        <taxon>Rhabdobacter</taxon>
    </lineage>
</organism>
<dbReference type="Gene3D" id="1.10.10.60">
    <property type="entry name" value="Homeodomain-like"/>
    <property type="match status" value="1"/>
</dbReference>
<evidence type="ECO:0000256" key="1">
    <source>
        <dbReference type="ARBA" id="ARBA00023015"/>
    </source>
</evidence>
<sequence>MASVNIKLHDTNSFREVHIRAEPTLDELLKPGFDTFFMVRVQDMFRTMKLPIPPSRSTNHSLIYLTEGEAIMTIGGETYTIHAHECLVVAAGQIFSFRHPDVNRGYLCTFHSDFVAEKWGQNELLQEFEFLNVWGHPRIPLGKKASALVEPLFQRILELYAAEGIRNPALIQAYMVALLGEIKRAYQPTAGSTPSQAVRLANRFRELLFAHVRTHHRVTDYASWLSITPNHLNKAVKTATGKSASQWIDEALVLEAKVLLHQSTLAISDVAAGIGLLDPSYFSRLFKKHTGTTPLEFRKMIEKS</sequence>
<proteinExistence type="predicted"/>
<dbReference type="InterPro" id="IPR009057">
    <property type="entry name" value="Homeodomain-like_sf"/>
</dbReference>
<dbReference type="InterPro" id="IPR018060">
    <property type="entry name" value="HTH_AraC"/>
</dbReference>
<evidence type="ECO:0000313" key="5">
    <source>
        <dbReference type="EMBL" id="MBB5282763.1"/>
    </source>
</evidence>
<dbReference type="InterPro" id="IPR014710">
    <property type="entry name" value="RmlC-like_jellyroll"/>
</dbReference>